<evidence type="ECO:0000256" key="1">
    <source>
        <dbReference type="ARBA" id="ARBA00004141"/>
    </source>
</evidence>
<comment type="subcellular location">
    <subcellularLocation>
        <location evidence="1">Membrane</location>
        <topology evidence="1">Multi-pass membrane protein</topology>
    </subcellularLocation>
</comment>
<feature type="transmembrane region" description="Helical" evidence="2">
    <location>
        <begin position="235"/>
        <end position="256"/>
    </location>
</feature>
<reference evidence="4 5" key="2">
    <citation type="submission" date="2016-05" db="EMBL/GenBank/DDBJ databases">
        <title>Lineage-specific infection strategies underlie the spectrum of fungal disease in amphibians.</title>
        <authorList>
            <person name="Cuomo C.A."/>
            <person name="Farrer R.A."/>
            <person name="James T."/>
            <person name="Longcore J."/>
            <person name="Birren B."/>
        </authorList>
    </citation>
    <scope>NUCLEOTIDE SEQUENCE [LARGE SCALE GENOMIC DNA]</scope>
    <source>
        <strain evidence="4 5">JEL423</strain>
    </source>
</reference>
<feature type="transmembrane region" description="Helical" evidence="2">
    <location>
        <begin position="417"/>
        <end position="436"/>
    </location>
</feature>
<evidence type="ECO:0000259" key="3">
    <source>
        <dbReference type="PROSITE" id="PS50850"/>
    </source>
</evidence>
<dbReference type="PANTHER" id="PTHR23528">
    <property type="match status" value="1"/>
</dbReference>
<protein>
    <recommendedName>
        <fullName evidence="3">Major facilitator superfamily (MFS) profile domain-containing protein</fullName>
    </recommendedName>
</protein>
<feature type="transmembrane region" description="Helical" evidence="2">
    <location>
        <begin position="298"/>
        <end position="316"/>
    </location>
</feature>
<dbReference type="GO" id="GO:0022857">
    <property type="term" value="F:transmembrane transporter activity"/>
    <property type="evidence" value="ECO:0007669"/>
    <property type="project" value="InterPro"/>
</dbReference>
<feature type="transmembrane region" description="Helical" evidence="2">
    <location>
        <begin position="81"/>
        <end position="101"/>
    </location>
</feature>
<keyword evidence="2" id="KW-0472">Membrane</keyword>
<dbReference type="SUPFAM" id="SSF103473">
    <property type="entry name" value="MFS general substrate transporter"/>
    <property type="match status" value="1"/>
</dbReference>
<dbReference type="PANTHER" id="PTHR23528:SF1">
    <property type="entry name" value="MAJOR FACILITATOR SUPERFAMILY (MFS) PROFILE DOMAIN-CONTAINING PROTEIN"/>
    <property type="match status" value="1"/>
</dbReference>
<dbReference type="GO" id="GO:0016020">
    <property type="term" value="C:membrane"/>
    <property type="evidence" value="ECO:0007669"/>
    <property type="project" value="UniProtKB-SubCell"/>
</dbReference>
<dbReference type="eggNOG" id="ENOG502S2XZ">
    <property type="taxonomic scope" value="Eukaryota"/>
</dbReference>
<feature type="transmembrane region" description="Helical" evidence="2">
    <location>
        <begin position="206"/>
        <end position="229"/>
    </location>
</feature>
<proteinExistence type="predicted"/>
<dbReference type="Gene3D" id="1.20.1250.20">
    <property type="entry name" value="MFS general substrate transporter like domains"/>
    <property type="match status" value="2"/>
</dbReference>
<gene>
    <name evidence="4" type="ORF">BDEG_21775</name>
</gene>
<dbReference type="EMBL" id="DS022301">
    <property type="protein sequence ID" value="OAJ37783.1"/>
    <property type="molecule type" value="Genomic_DNA"/>
</dbReference>
<dbReference type="InterPro" id="IPR036259">
    <property type="entry name" value="MFS_trans_sf"/>
</dbReference>
<feature type="transmembrane region" description="Helical" evidence="2">
    <location>
        <begin position="354"/>
        <end position="372"/>
    </location>
</feature>
<feature type="transmembrane region" description="Helical" evidence="2">
    <location>
        <begin position="147"/>
        <end position="165"/>
    </location>
</feature>
<feature type="transmembrane region" description="Helical" evidence="2">
    <location>
        <begin position="456"/>
        <end position="475"/>
    </location>
</feature>
<dbReference type="InterPro" id="IPR020846">
    <property type="entry name" value="MFS_dom"/>
</dbReference>
<feature type="transmembrane region" description="Helical" evidence="2">
    <location>
        <begin position="171"/>
        <end position="194"/>
    </location>
</feature>
<feature type="transmembrane region" description="Helical" evidence="2">
    <location>
        <begin position="328"/>
        <end position="347"/>
    </location>
</feature>
<dbReference type="VEuPathDB" id="FungiDB:BDEG_21775"/>
<feature type="domain" description="Major facilitator superfamily (MFS) profile" evidence="3">
    <location>
        <begin position="72"/>
        <end position="476"/>
    </location>
</feature>
<sequence length="479" mass="52835">MQRQKEIIAQHEMHAMIGHPSIADAPQASTTSFYSGIEMLDHEDSRGASIDTNTEGFIKKLPENDDLHPLSLLQLVRLSGFWFGYHMFWILQTVVLLPMQIVSIVGNDQKGTGLAVVSLTSGVVFGITSLLIGALNDRFGSYFGRRIPFIAIGVVCQCASLFLLWGSEPLWAYTLGYLVANIFAVVASVPYNGLLADVTPKAQNGAVSAATGAANLGGYLVGAGLGICVQSQSELQIYGIITAIFISVSSLTVFGVREPAHHYKQAHNLPIEWGEFFKSMVRPLYLYVDFRRVFISRLLFQLGIATVQQFLQYWIQDCVETQLPSTTAVSYGLIPNLVIAPIAAMMIPKHRRKIVVYISAIFMIAACILIMTTRKFEWVLAVSAVFGCGFGPFISVEFAMLMDVLPNAADAARDMSLWHMAMVLPQIIATPIAGWLLDITQAYGNSQGMTCFGYKIIYALCIFYFLMGVFMTWRIKGIK</sequence>
<dbReference type="InterPro" id="IPR011701">
    <property type="entry name" value="MFS"/>
</dbReference>
<reference evidence="4 5" key="1">
    <citation type="submission" date="2006-10" db="EMBL/GenBank/DDBJ databases">
        <title>The Genome Sequence of Batrachochytrium dendrobatidis JEL423.</title>
        <authorList>
            <consortium name="The Broad Institute Genome Sequencing Platform"/>
            <person name="Birren B."/>
            <person name="Lander E."/>
            <person name="Galagan J."/>
            <person name="Cuomo C."/>
            <person name="Devon K."/>
            <person name="Jaffe D."/>
            <person name="Butler J."/>
            <person name="Alvarez P."/>
            <person name="Gnerre S."/>
            <person name="Grabherr M."/>
            <person name="Kleber M."/>
            <person name="Mauceli E."/>
            <person name="Brockman W."/>
            <person name="Young S."/>
            <person name="LaButti K."/>
            <person name="Sykes S."/>
            <person name="DeCaprio D."/>
            <person name="Crawford M."/>
            <person name="Koehrsen M."/>
            <person name="Engels R."/>
            <person name="Montgomery P."/>
            <person name="Pearson M."/>
            <person name="Howarth C."/>
            <person name="Larson L."/>
            <person name="White J."/>
            <person name="O'Leary S."/>
            <person name="Kodira C."/>
            <person name="Zeng Q."/>
            <person name="Yandava C."/>
            <person name="Alvarado L."/>
            <person name="Longcore J."/>
            <person name="James T."/>
        </authorList>
    </citation>
    <scope>NUCLEOTIDE SEQUENCE [LARGE SCALE GENOMIC DNA]</scope>
    <source>
        <strain evidence="4 5">JEL423</strain>
    </source>
</reference>
<name>A0A177WCM8_BATDL</name>
<feature type="transmembrane region" description="Helical" evidence="2">
    <location>
        <begin position="378"/>
        <end position="405"/>
    </location>
</feature>
<organism evidence="4 5">
    <name type="scientific">Batrachochytrium dendrobatidis (strain JEL423)</name>
    <dbReference type="NCBI Taxonomy" id="403673"/>
    <lineage>
        <taxon>Eukaryota</taxon>
        <taxon>Fungi</taxon>
        <taxon>Fungi incertae sedis</taxon>
        <taxon>Chytridiomycota</taxon>
        <taxon>Chytridiomycota incertae sedis</taxon>
        <taxon>Chytridiomycetes</taxon>
        <taxon>Rhizophydiales</taxon>
        <taxon>Rhizophydiales incertae sedis</taxon>
        <taxon>Batrachochytrium</taxon>
    </lineage>
</organism>
<dbReference type="AlphaFoldDB" id="A0A177WCM8"/>
<evidence type="ECO:0000313" key="5">
    <source>
        <dbReference type="Proteomes" id="UP000077115"/>
    </source>
</evidence>
<feature type="transmembrane region" description="Helical" evidence="2">
    <location>
        <begin position="113"/>
        <end position="135"/>
    </location>
</feature>
<dbReference type="Proteomes" id="UP000077115">
    <property type="component" value="Unassembled WGS sequence"/>
</dbReference>
<dbReference type="OrthoDB" id="28755at2759"/>
<dbReference type="PROSITE" id="PS50850">
    <property type="entry name" value="MFS"/>
    <property type="match status" value="1"/>
</dbReference>
<accession>A0A177WCM8</accession>
<evidence type="ECO:0000256" key="2">
    <source>
        <dbReference type="SAM" id="Phobius"/>
    </source>
</evidence>
<keyword evidence="2" id="KW-0812">Transmembrane</keyword>
<keyword evidence="2" id="KW-1133">Transmembrane helix</keyword>
<dbReference type="Pfam" id="PF07690">
    <property type="entry name" value="MFS_1"/>
    <property type="match status" value="2"/>
</dbReference>
<evidence type="ECO:0000313" key="4">
    <source>
        <dbReference type="EMBL" id="OAJ37783.1"/>
    </source>
</evidence>